<accession>A0AAW1P3A5</accession>
<evidence type="ECO:0000256" key="9">
    <source>
        <dbReference type="ARBA" id="ARBA00022786"/>
    </source>
</evidence>
<dbReference type="InterPro" id="IPR013083">
    <property type="entry name" value="Znf_RING/FYVE/PHD"/>
</dbReference>
<dbReference type="Proteomes" id="UP001489004">
    <property type="component" value="Unassembled WGS sequence"/>
</dbReference>
<keyword evidence="9" id="KW-0833">Ubl conjugation pathway</keyword>
<sequence length="996" mass="111484">MAELHISSVLRKVFAVTLDPSAGDPSASPPVLYLQSLHQELQSENQGQPAGQLFQKDNLERVLMSRLMEGAGVSYPQPPLQYLLGCYARALEEFRASSTLKDKAALEGLQQALQFGRELIVSYAGLLLTIEMFPQPAEAQQRGPLQLLDSLTQRESSGSVVAMPAGFLEELAIRFEGEGLEQILEPVARELARRLVGLSPLGGFQGPMQILQQLTGIKPLARTFTKLPAWLPRIQNGRSVQRESLLGPFFGLSVVPDMNYTPQPNVREQCFSNLQSRRPSDIQSALLSLRMLMGQVYDSLFSSVMNLLRGQETREDMLAWLAGAVESNMERGKMQINPLICASHGFFINLSAVLIRMCDPFVEPLAGKAWSKIDVRYVADNVRLDFMGETSLNADEEEKRAWLERVRSGAESGSSGGQRPSYHFICETFFLTAKGLHLGLMRTIDEHSELAKEQSRVQEYVRDMEAVLPRLAGTPQASVAEHQLQLAKSRVAALREELLCYQTVLTDEALLRGAMGYYRLVAAWLLRLASPAAAAGGPPEMPLPNPCPMHFRALPEYFVEDIADLLLHVGRAAPNVVDSTRMEELISFLVVGIGSPHALKNPYLRGKLVEVLTMWMPMEGVDGRAARMPLAASLMSLFEGHPLVQQHMVRSLLQLYVDIEHVDRSNAFFAKFTIRYQIGEILKYLWGVPAHRAVWKQVAQESGGRGLYLQFCNFLVNDSIYLLDESMKMLPEVGAIEKQMADPAAWGALSDAERTERERTLAQHGGQLRSLLALAAVSLRTMQFSTEEITAPWLLPEMVHRVAGMLNYFLKYLSGPERKNLKVKEPQKYNWRPKDFLTYIAQVYLHLNRADSDGVFARAIAADQRSYREEMFPATANVMRSFQLLPEDEISELEGISLRIAAASAEAVEEDELLGEIPDEFKDLLTDDLMHDPVTLPTSGSVLDRSTIARHLLSYDHDPFSRKPLRIEDCIPNLDLKARIDKWREQQKAARMNLSA</sequence>
<comment type="subcellular location">
    <subcellularLocation>
        <location evidence="3">Cytoplasm</location>
    </subcellularLocation>
    <subcellularLocation>
        <location evidence="2">Nucleus</location>
    </subcellularLocation>
</comment>
<keyword evidence="7" id="KW-0963">Cytoplasm</keyword>
<evidence type="ECO:0000256" key="2">
    <source>
        <dbReference type="ARBA" id="ARBA00004123"/>
    </source>
</evidence>
<dbReference type="GO" id="GO:0005634">
    <property type="term" value="C:nucleus"/>
    <property type="evidence" value="ECO:0007669"/>
    <property type="project" value="UniProtKB-SubCell"/>
</dbReference>
<gene>
    <name evidence="12" type="ORF">WJX72_002942</name>
</gene>
<protein>
    <recommendedName>
        <fullName evidence="6">RING-type E3 ubiquitin transferase</fullName>
        <ecNumber evidence="6">2.3.2.27</ecNumber>
    </recommendedName>
</protein>
<dbReference type="AlphaFoldDB" id="A0AAW1P3A5"/>
<dbReference type="GO" id="GO:0006511">
    <property type="term" value="P:ubiquitin-dependent protein catabolic process"/>
    <property type="evidence" value="ECO:0007669"/>
    <property type="project" value="InterPro"/>
</dbReference>
<dbReference type="EC" id="2.3.2.27" evidence="6"/>
<keyword evidence="10" id="KW-0539">Nucleus</keyword>
<dbReference type="GO" id="GO:0000209">
    <property type="term" value="P:protein polyubiquitination"/>
    <property type="evidence" value="ECO:0007669"/>
    <property type="project" value="TreeGrafter"/>
</dbReference>
<comment type="pathway">
    <text evidence="4">Protein modification; protein ubiquitination.</text>
</comment>
<evidence type="ECO:0000256" key="8">
    <source>
        <dbReference type="ARBA" id="ARBA00022679"/>
    </source>
</evidence>
<dbReference type="Pfam" id="PF04564">
    <property type="entry name" value="U-box"/>
    <property type="match status" value="1"/>
</dbReference>
<keyword evidence="13" id="KW-1185">Reference proteome</keyword>
<dbReference type="GO" id="GO:0005737">
    <property type="term" value="C:cytoplasm"/>
    <property type="evidence" value="ECO:0007669"/>
    <property type="project" value="UniProtKB-SubCell"/>
</dbReference>
<evidence type="ECO:0000313" key="13">
    <source>
        <dbReference type="Proteomes" id="UP001489004"/>
    </source>
</evidence>
<evidence type="ECO:0000256" key="6">
    <source>
        <dbReference type="ARBA" id="ARBA00012483"/>
    </source>
</evidence>
<evidence type="ECO:0000259" key="11">
    <source>
        <dbReference type="PROSITE" id="PS51698"/>
    </source>
</evidence>
<comment type="similarity">
    <text evidence="5">Belongs to the ubiquitin conjugation factor E4 family.</text>
</comment>
<evidence type="ECO:0000256" key="5">
    <source>
        <dbReference type="ARBA" id="ARBA00007434"/>
    </source>
</evidence>
<dbReference type="SUPFAM" id="SSF57850">
    <property type="entry name" value="RING/U-box"/>
    <property type="match status" value="1"/>
</dbReference>
<dbReference type="PANTHER" id="PTHR13931:SF2">
    <property type="entry name" value="UBIQUITIN CONJUGATION FACTOR E4 B"/>
    <property type="match status" value="1"/>
</dbReference>
<comment type="caution">
    <text evidence="12">The sequence shown here is derived from an EMBL/GenBank/DDBJ whole genome shotgun (WGS) entry which is preliminary data.</text>
</comment>
<dbReference type="InterPro" id="IPR045132">
    <property type="entry name" value="UBE4"/>
</dbReference>
<evidence type="ECO:0000313" key="12">
    <source>
        <dbReference type="EMBL" id="KAK9804240.1"/>
    </source>
</evidence>
<evidence type="ECO:0000256" key="3">
    <source>
        <dbReference type="ARBA" id="ARBA00004496"/>
    </source>
</evidence>
<evidence type="ECO:0000256" key="10">
    <source>
        <dbReference type="ARBA" id="ARBA00023242"/>
    </source>
</evidence>
<dbReference type="FunFam" id="3.30.40.10:FF:000055">
    <property type="entry name" value="Ubiquitin conjugation factor e4 a"/>
    <property type="match status" value="1"/>
</dbReference>
<reference evidence="12 13" key="1">
    <citation type="journal article" date="2024" name="Nat. Commun.">
        <title>Phylogenomics reveals the evolutionary origins of lichenization in chlorophyte algae.</title>
        <authorList>
            <person name="Puginier C."/>
            <person name="Libourel C."/>
            <person name="Otte J."/>
            <person name="Skaloud P."/>
            <person name="Haon M."/>
            <person name="Grisel S."/>
            <person name="Petersen M."/>
            <person name="Berrin J.G."/>
            <person name="Delaux P.M."/>
            <person name="Dal Grande F."/>
            <person name="Keller J."/>
        </authorList>
    </citation>
    <scope>NUCLEOTIDE SEQUENCE [LARGE SCALE GENOMIC DNA]</scope>
    <source>
        <strain evidence="12 13">SAG 2043</strain>
    </source>
</reference>
<comment type="catalytic activity">
    <reaction evidence="1">
        <text>S-ubiquitinyl-[E2 ubiquitin-conjugating enzyme]-L-cysteine + [acceptor protein]-L-lysine = [E2 ubiquitin-conjugating enzyme]-L-cysteine + N(6)-ubiquitinyl-[acceptor protein]-L-lysine.</text>
        <dbReference type="EC" id="2.3.2.27"/>
    </reaction>
</comment>
<evidence type="ECO:0000256" key="1">
    <source>
        <dbReference type="ARBA" id="ARBA00000900"/>
    </source>
</evidence>
<feature type="domain" description="U-box" evidence="11">
    <location>
        <begin position="916"/>
        <end position="990"/>
    </location>
</feature>
<dbReference type="InterPro" id="IPR019474">
    <property type="entry name" value="Ub_conjug_fac_E4_core"/>
</dbReference>
<organism evidence="12 13">
    <name type="scientific">[Myrmecia] bisecta</name>
    <dbReference type="NCBI Taxonomy" id="41462"/>
    <lineage>
        <taxon>Eukaryota</taxon>
        <taxon>Viridiplantae</taxon>
        <taxon>Chlorophyta</taxon>
        <taxon>core chlorophytes</taxon>
        <taxon>Trebouxiophyceae</taxon>
        <taxon>Trebouxiales</taxon>
        <taxon>Trebouxiaceae</taxon>
        <taxon>Myrmecia</taxon>
    </lineage>
</organism>
<dbReference type="SMART" id="SM00504">
    <property type="entry name" value="Ubox"/>
    <property type="match status" value="1"/>
</dbReference>
<dbReference type="GO" id="GO:0036503">
    <property type="term" value="P:ERAD pathway"/>
    <property type="evidence" value="ECO:0007669"/>
    <property type="project" value="InterPro"/>
</dbReference>
<dbReference type="InterPro" id="IPR003613">
    <property type="entry name" value="Ubox_domain"/>
</dbReference>
<dbReference type="GO" id="GO:0000151">
    <property type="term" value="C:ubiquitin ligase complex"/>
    <property type="evidence" value="ECO:0007669"/>
    <property type="project" value="InterPro"/>
</dbReference>
<dbReference type="PANTHER" id="PTHR13931">
    <property type="entry name" value="UBIQUITINATION FACTOR E4"/>
    <property type="match status" value="1"/>
</dbReference>
<dbReference type="EMBL" id="JALJOR010000018">
    <property type="protein sequence ID" value="KAK9804240.1"/>
    <property type="molecule type" value="Genomic_DNA"/>
</dbReference>
<evidence type="ECO:0000256" key="4">
    <source>
        <dbReference type="ARBA" id="ARBA00004906"/>
    </source>
</evidence>
<dbReference type="Gene3D" id="3.30.40.10">
    <property type="entry name" value="Zinc/RING finger domain, C3HC4 (zinc finger)"/>
    <property type="match status" value="1"/>
</dbReference>
<keyword evidence="8" id="KW-0808">Transferase</keyword>
<dbReference type="Pfam" id="PF10408">
    <property type="entry name" value="Ufd2P_core"/>
    <property type="match status" value="1"/>
</dbReference>
<dbReference type="PROSITE" id="PS51698">
    <property type="entry name" value="U_BOX"/>
    <property type="match status" value="1"/>
</dbReference>
<proteinExistence type="inferred from homology"/>
<name>A0AAW1P3A5_9CHLO</name>
<dbReference type="GO" id="GO:0034450">
    <property type="term" value="F:ubiquitin-ubiquitin ligase activity"/>
    <property type="evidence" value="ECO:0007669"/>
    <property type="project" value="InterPro"/>
</dbReference>
<evidence type="ECO:0000256" key="7">
    <source>
        <dbReference type="ARBA" id="ARBA00022490"/>
    </source>
</evidence>